<sequence length="61" mass="6802">MALKKVPAIIIKPGVSMFASEIHLLVDRGSHFEVFKKIGMVQILERVEIEEHDGEETPNGS</sequence>
<proteinExistence type="predicted"/>
<organism evidence="1">
    <name type="scientific">viral metagenome</name>
    <dbReference type="NCBI Taxonomy" id="1070528"/>
    <lineage>
        <taxon>unclassified sequences</taxon>
        <taxon>metagenomes</taxon>
        <taxon>organismal metagenomes</taxon>
    </lineage>
</organism>
<evidence type="ECO:0000313" key="2">
    <source>
        <dbReference type="EMBL" id="QJH96218.1"/>
    </source>
</evidence>
<protein>
    <submittedName>
        <fullName evidence="1">Uncharacterized protein</fullName>
    </submittedName>
</protein>
<reference evidence="1" key="1">
    <citation type="submission" date="2020-03" db="EMBL/GenBank/DDBJ databases">
        <title>The deep terrestrial virosphere.</title>
        <authorList>
            <person name="Holmfeldt K."/>
            <person name="Nilsson E."/>
            <person name="Simone D."/>
            <person name="Lopez-Fernandez M."/>
            <person name="Wu X."/>
            <person name="de Brujin I."/>
            <person name="Lundin D."/>
            <person name="Andersson A."/>
            <person name="Bertilsson S."/>
            <person name="Dopson M."/>
        </authorList>
    </citation>
    <scope>NUCLEOTIDE SEQUENCE</scope>
    <source>
        <strain evidence="1">TM448A00264</strain>
        <strain evidence="2">TM448B00655</strain>
    </source>
</reference>
<accession>A0A6H1ZDY4</accession>
<dbReference type="EMBL" id="MT144643">
    <property type="protein sequence ID" value="QJH96218.1"/>
    <property type="molecule type" value="Genomic_DNA"/>
</dbReference>
<dbReference type="AlphaFoldDB" id="A0A6H1ZDY4"/>
<gene>
    <name evidence="1" type="ORF">TM448A00264_0009</name>
    <name evidence="2" type="ORF">TM448B00655_0021</name>
</gene>
<evidence type="ECO:0000313" key="1">
    <source>
        <dbReference type="EMBL" id="QJA45631.1"/>
    </source>
</evidence>
<name>A0A6H1ZDY4_9ZZZZ</name>
<dbReference type="EMBL" id="MT143994">
    <property type="protein sequence ID" value="QJA45631.1"/>
    <property type="molecule type" value="Genomic_DNA"/>
</dbReference>